<dbReference type="InterPro" id="IPR010298">
    <property type="entry name" value="YacP-like"/>
</dbReference>
<evidence type="ECO:0000313" key="2">
    <source>
        <dbReference type="Proteomes" id="UP000433181"/>
    </source>
</evidence>
<keyword evidence="2" id="KW-1185">Reference proteome</keyword>
<dbReference type="Proteomes" id="UP000433181">
    <property type="component" value="Unassembled WGS sequence"/>
</dbReference>
<dbReference type="PANTHER" id="PTHR34547">
    <property type="entry name" value="YACP-LIKE NYN DOMAIN PROTEIN"/>
    <property type="match status" value="1"/>
</dbReference>
<dbReference type="AlphaFoldDB" id="A0A6I2ULP3"/>
<dbReference type="PANTHER" id="PTHR34547:SF1">
    <property type="entry name" value="YACP-LIKE NYN DOMAIN PROTEIN"/>
    <property type="match status" value="1"/>
</dbReference>
<comment type="caution">
    <text evidence="1">The sequence shown here is derived from an EMBL/GenBank/DDBJ whole genome shotgun (WGS) entry which is preliminary data.</text>
</comment>
<dbReference type="CDD" id="cd10912">
    <property type="entry name" value="PIN_YacP-like"/>
    <property type="match status" value="1"/>
</dbReference>
<proteinExistence type="predicted"/>
<gene>
    <name evidence="1" type="ORF">FYJ84_13985</name>
</gene>
<dbReference type="GeneID" id="96780039"/>
<dbReference type="RefSeq" id="WP_154408236.1">
    <property type="nucleotide sequence ID" value="NZ_JAQXJM010000187.1"/>
</dbReference>
<protein>
    <submittedName>
        <fullName evidence="1">NYN domain-containing protein</fullName>
    </submittedName>
</protein>
<accession>A0A6I2ULP3</accession>
<organism evidence="1 2">
    <name type="scientific">Anaerovibrio slackiae</name>
    <dbReference type="NCBI Taxonomy" id="2652309"/>
    <lineage>
        <taxon>Bacteria</taxon>
        <taxon>Bacillati</taxon>
        <taxon>Bacillota</taxon>
        <taxon>Negativicutes</taxon>
        <taxon>Selenomonadales</taxon>
        <taxon>Selenomonadaceae</taxon>
        <taxon>Anaerovibrio</taxon>
    </lineage>
</organism>
<evidence type="ECO:0000313" key="1">
    <source>
        <dbReference type="EMBL" id="MSU10071.1"/>
    </source>
</evidence>
<reference evidence="1 2" key="1">
    <citation type="submission" date="2019-08" db="EMBL/GenBank/DDBJ databases">
        <title>In-depth cultivation of the pig gut microbiome towards novel bacterial diversity and tailored functional studies.</title>
        <authorList>
            <person name="Wylensek D."/>
            <person name="Hitch T.C.A."/>
            <person name="Clavel T."/>
        </authorList>
    </citation>
    <scope>NUCLEOTIDE SEQUENCE [LARGE SCALE GENOMIC DNA]</scope>
    <source>
        <strain evidence="1 2">WCA-693-APC-5D-A</strain>
    </source>
</reference>
<name>A0A6I2ULP3_9FIRM</name>
<dbReference type="EMBL" id="VUNR01000052">
    <property type="protein sequence ID" value="MSU10071.1"/>
    <property type="molecule type" value="Genomic_DNA"/>
</dbReference>
<sequence>MKKKPREHYIVDGYNVINSWPELIALRGDLSEARDRLVHILAEYGAYEKYNMTVVFDALFTVDEEHVEKVNEHLEVVYTGKGETADSYIERLAYESVRRGREVHVVTSDGAEQSVILGAGAYRHPSKEFHRLVRKTKKEIRDKYLGKVVLPVSRNEIASRVDAATLAKLDALRKGK</sequence>
<dbReference type="Pfam" id="PF05991">
    <property type="entry name" value="NYN_YacP"/>
    <property type="match status" value="1"/>
</dbReference>